<dbReference type="Gene3D" id="1.10.10.60">
    <property type="entry name" value="Homeodomain-like"/>
    <property type="match status" value="1"/>
</dbReference>
<feature type="domain" description="HTH araC/xylS-type" evidence="5">
    <location>
        <begin position="245"/>
        <end position="346"/>
    </location>
</feature>
<dbReference type="InterPro" id="IPR009057">
    <property type="entry name" value="Homeodomain-like_sf"/>
</dbReference>
<evidence type="ECO:0000256" key="1">
    <source>
        <dbReference type="ARBA" id="ARBA00023015"/>
    </source>
</evidence>
<keyword evidence="1" id="KW-0805">Transcription regulation</keyword>
<evidence type="ECO:0000313" key="7">
    <source>
        <dbReference type="Proteomes" id="UP000825228"/>
    </source>
</evidence>
<feature type="region of interest" description="Disordered" evidence="4">
    <location>
        <begin position="337"/>
        <end position="367"/>
    </location>
</feature>
<dbReference type="Pfam" id="PF12833">
    <property type="entry name" value="HTH_18"/>
    <property type="match status" value="1"/>
</dbReference>
<dbReference type="PANTHER" id="PTHR47894">
    <property type="entry name" value="HTH-TYPE TRANSCRIPTIONAL REGULATOR GADX"/>
    <property type="match status" value="1"/>
</dbReference>
<protein>
    <submittedName>
        <fullName evidence="6">AraC family transcriptional regulator</fullName>
    </submittedName>
</protein>
<dbReference type="RefSeq" id="WP_222682563.1">
    <property type="nucleotide sequence ID" value="NZ_JABUBT010000016.1"/>
</dbReference>
<dbReference type="EMBL" id="JABUBU010000001">
    <property type="protein sequence ID" value="MBY6365355.1"/>
    <property type="molecule type" value="Genomic_DNA"/>
</dbReference>
<organism evidence="6 7">
    <name type="scientific">Rhodococcoides corynebacterioides</name>
    <dbReference type="NCBI Taxonomy" id="53972"/>
    <lineage>
        <taxon>Bacteria</taxon>
        <taxon>Bacillati</taxon>
        <taxon>Actinomycetota</taxon>
        <taxon>Actinomycetes</taxon>
        <taxon>Mycobacteriales</taxon>
        <taxon>Nocardiaceae</taxon>
        <taxon>Rhodococcoides</taxon>
    </lineage>
</organism>
<dbReference type="Proteomes" id="UP000825228">
    <property type="component" value="Unassembled WGS sequence"/>
</dbReference>
<sequence length="367" mass="40039">MENPAAPTVSVEFVRIPVLLANQTGVDLTSCLRAADIDPRVLDRPDARLTADQVTRLTRALWQMTGDELMGLGAEAVRRGTFRVICLTMIHSPDLGRALERMVDVARVFPGVPGLMLLRGGGRARLELVPTTPMIAASLSPEAAAAATRLQAEFLLILWHRFSAWLIGRRLKPTAVHLPFPEPAFPSWRTYDDIFGVHVTFDAEVGALEFDEALLASPLVRNEADLEDYLRESPNLLYSERDYGSSASAVVRRALALGASGRATSTADIAAMLSISVPHLRRVLRQEGTSLGRLREDVLRDAAIAGLERGETAEELSARLGFSEPSAFRRAFKRWTGRTPGSYRDRDGTSSDSTNSDAFSPITTDGA</sequence>
<keyword evidence="7" id="KW-1185">Reference proteome</keyword>
<dbReference type="Pfam" id="PF12625">
    <property type="entry name" value="Arabinose_bd"/>
    <property type="match status" value="1"/>
</dbReference>
<dbReference type="InterPro" id="IPR032687">
    <property type="entry name" value="AraC-type_N"/>
</dbReference>
<dbReference type="PANTHER" id="PTHR47894:SF1">
    <property type="entry name" value="HTH-TYPE TRANSCRIPTIONAL REGULATOR VQSM"/>
    <property type="match status" value="1"/>
</dbReference>
<dbReference type="PROSITE" id="PS01124">
    <property type="entry name" value="HTH_ARAC_FAMILY_2"/>
    <property type="match status" value="1"/>
</dbReference>
<evidence type="ECO:0000259" key="5">
    <source>
        <dbReference type="PROSITE" id="PS01124"/>
    </source>
</evidence>
<dbReference type="SUPFAM" id="SSF46689">
    <property type="entry name" value="Homeodomain-like"/>
    <property type="match status" value="1"/>
</dbReference>
<dbReference type="InterPro" id="IPR018060">
    <property type="entry name" value="HTH_AraC"/>
</dbReference>
<keyword evidence="2" id="KW-0238">DNA-binding</keyword>
<gene>
    <name evidence="6" type="ORF">HQ603_01185</name>
</gene>
<accession>A0ABS7NYZ3</accession>
<evidence type="ECO:0000256" key="4">
    <source>
        <dbReference type="SAM" id="MobiDB-lite"/>
    </source>
</evidence>
<feature type="compositionally biased region" description="Polar residues" evidence="4">
    <location>
        <begin position="350"/>
        <end position="367"/>
    </location>
</feature>
<evidence type="ECO:0000256" key="3">
    <source>
        <dbReference type="ARBA" id="ARBA00023163"/>
    </source>
</evidence>
<keyword evidence="3" id="KW-0804">Transcription</keyword>
<reference evidence="6 7" key="1">
    <citation type="submission" date="2020-06" db="EMBL/GenBank/DDBJ databases">
        <title>Taxonomy, biology and ecology of Rhodococcus bacteria occurring in California pistachio and other woody hosts as revealed by genome sequence analyses.</title>
        <authorList>
            <person name="Gai Y."/>
            <person name="Riely B."/>
        </authorList>
    </citation>
    <scope>NUCLEOTIDE SEQUENCE [LARGE SCALE GENOMIC DNA]</scope>
    <source>
        <strain evidence="6 7">BP-281</strain>
    </source>
</reference>
<evidence type="ECO:0000313" key="6">
    <source>
        <dbReference type="EMBL" id="MBY6365355.1"/>
    </source>
</evidence>
<comment type="caution">
    <text evidence="6">The sequence shown here is derived from an EMBL/GenBank/DDBJ whole genome shotgun (WGS) entry which is preliminary data.</text>
</comment>
<dbReference type="SMART" id="SM00342">
    <property type="entry name" value="HTH_ARAC"/>
    <property type="match status" value="1"/>
</dbReference>
<evidence type="ECO:0000256" key="2">
    <source>
        <dbReference type="ARBA" id="ARBA00023125"/>
    </source>
</evidence>
<name>A0ABS7NYZ3_9NOCA</name>
<proteinExistence type="predicted"/>